<feature type="transmembrane region" description="Helical" evidence="12">
    <location>
        <begin position="486"/>
        <end position="508"/>
    </location>
</feature>
<keyword evidence="8 12" id="KW-0256">Endoplasmic reticulum</keyword>
<dbReference type="InterPro" id="IPR002591">
    <property type="entry name" value="Phosphodiest/P_Trfase"/>
</dbReference>
<dbReference type="RefSeq" id="XP_069227540.1">
    <property type="nucleotide sequence ID" value="XM_069374969.1"/>
</dbReference>
<comment type="function">
    <text evidence="12">Ethanolamine phosphate transferase involved in glycosylphosphatidylinositol-anchor biosynthesis. Transfers ethanolamine phosphate to the GPI second mannose.</text>
</comment>
<comment type="pathway">
    <text evidence="2 12">Glycolipid biosynthesis; glycosylphosphatidylinositol-anchor biosynthesis.</text>
</comment>
<evidence type="ECO:0000259" key="14">
    <source>
        <dbReference type="Pfam" id="PF19316"/>
    </source>
</evidence>
<dbReference type="PANTHER" id="PTHR23072">
    <property type="entry name" value="PHOSPHATIDYLINOSITOL GLYCAN-RELATED"/>
    <property type="match status" value="1"/>
</dbReference>
<feature type="signal peptide" evidence="13">
    <location>
        <begin position="1"/>
        <end position="29"/>
    </location>
</feature>
<dbReference type="EMBL" id="JAAQHG020000026">
    <property type="protein sequence ID" value="KAL1584434.1"/>
    <property type="molecule type" value="Genomic_DNA"/>
</dbReference>
<reference evidence="15 16" key="1">
    <citation type="journal article" date="2020" name="Microbiol. Resour. Announc.">
        <title>Draft Genome Sequence of a Cladosporium Species Isolated from the Mesophotic Ascidian Didemnum maculosum.</title>
        <authorList>
            <person name="Gioti A."/>
            <person name="Siaperas R."/>
            <person name="Nikolaivits E."/>
            <person name="Le Goff G."/>
            <person name="Ouazzani J."/>
            <person name="Kotoulas G."/>
            <person name="Topakas E."/>
        </authorList>
    </citation>
    <scope>NUCLEOTIDE SEQUENCE [LARGE SCALE GENOMIC DNA]</scope>
    <source>
        <strain evidence="15 16">TM138-S3</strain>
    </source>
</reference>
<name>A0AB34KN04_9PEZI</name>
<proteinExistence type="inferred from homology"/>
<feature type="transmembrane region" description="Helical" evidence="12">
    <location>
        <begin position="614"/>
        <end position="632"/>
    </location>
</feature>
<feature type="transmembrane region" description="Helical" evidence="12">
    <location>
        <begin position="893"/>
        <end position="920"/>
    </location>
</feature>
<dbReference type="AlphaFoldDB" id="A0AB34KN04"/>
<evidence type="ECO:0000313" key="16">
    <source>
        <dbReference type="Proteomes" id="UP000803884"/>
    </source>
</evidence>
<dbReference type="Proteomes" id="UP000803884">
    <property type="component" value="Unassembled WGS sequence"/>
</dbReference>
<evidence type="ECO:0000256" key="9">
    <source>
        <dbReference type="ARBA" id="ARBA00022989"/>
    </source>
</evidence>
<keyword evidence="6 12" id="KW-0808">Transferase</keyword>
<keyword evidence="10 12" id="KW-0472">Membrane</keyword>
<evidence type="ECO:0000256" key="13">
    <source>
        <dbReference type="SAM" id="SignalP"/>
    </source>
</evidence>
<sequence>MAPRRRRTTAALALANLLLPLALLVFATGFFPYKPVLPGLAGWDEEDWADAAGAGVGVGAGVKMGEDAPFDKLVFMVVDALRSDFVFGKGGRMGFVQSLIREGSAIPFTAHATPPTVTMPRVKALTTGGVPGFLDLILNFAEGDGEGGAGGELGGVDSWLAQLRRKGLGLGLGLGGEEGETQGGTDGGLVFYGDDTWLKLFPGEFFGRAEGTSSFFVSDFTQVDTNVTRHLPSELLPPSSTKPEWTALITHYLGLDHIGHKTGPAGPAMLPKQREMDAVFRLLYEAVEAQAHLRDTLIVLVGDHGMNAGGNHGGSGPGETEPALVFASPKFASPREAPAEPREGTEFEFYRKVQQSDVVPTLAGLLGFPVPRNSLGVVLGEVCEGLLGAEGWGRLLRRNARQVRGVVEAGLGAERWRGLVEGFEERVRKGGCEGVADGEEEEMACLWARAVGLKGLEGEAEALLAFLYKAQDALSSTASSYDVPRMGAGIAIAGGSLLLAVLAFPVLWPPTLAGCALTAVTGLYGVMMFASSYVEEEQHFWYWTTPAWLALLAVRSLQQGGSRLSLPNGLSVPRALLVIPLLASHRLMLRWNQTGQKHAGAPDVAHAFFPDHHILMWLAVLGTYLLVGAQLTRSSFKGVLAAEAAVSTAFVMVLPAVVFKLNFTQADAPELVLGLGERVRAFTAGLDLVAQARVVFVMLVLATGIVVVGSTWKNEKTSAKEAKITLADRLHPLLTLFLVTQTRAPNVPLFFLLELQRSCFARLLLPPTPNPNSKSHSQALPIALTSLLLSQTTYFAFGGSNSISSIDLSNAYNGVADYNIVAVGILLFAGNWAGAVWWCSAAVTLLLPRPESPAQSKVGSRAWVAQERAKLRTDAAGSAPEAGGDGEEGSSPWMIHITATTVFSAGSLVAVMAACTLLRTHLFIWTVFSPKYLYAMAWAVGWHLIVSVGLGWALWGCGGVV</sequence>
<evidence type="ECO:0000256" key="1">
    <source>
        <dbReference type="ARBA" id="ARBA00004477"/>
    </source>
</evidence>
<evidence type="ECO:0000256" key="6">
    <source>
        <dbReference type="ARBA" id="ARBA00022679"/>
    </source>
</evidence>
<feature type="transmembrane region" description="Helical" evidence="12">
    <location>
        <begin position="818"/>
        <end position="847"/>
    </location>
</feature>
<evidence type="ECO:0000256" key="4">
    <source>
        <dbReference type="ARBA" id="ARBA00020830"/>
    </source>
</evidence>
<gene>
    <name evidence="15" type="ORF">WHR41_06364</name>
</gene>
<dbReference type="Pfam" id="PF19316">
    <property type="entry name" value="PIGO_PIGG"/>
    <property type="match status" value="1"/>
</dbReference>
<feature type="transmembrane region" description="Helical" evidence="12">
    <location>
        <begin position="639"/>
        <end position="659"/>
    </location>
</feature>
<dbReference type="InterPro" id="IPR017850">
    <property type="entry name" value="Alkaline_phosphatase_core_sf"/>
</dbReference>
<feature type="chain" id="PRO_5044261104" description="GPI ethanolamine phosphate transferase 2" evidence="13">
    <location>
        <begin position="30"/>
        <end position="961"/>
    </location>
</feature>
<comment type="caution">
    <text evidence="15">The sequence shown here is derived from an EMBL/GenBank/DDBJ whole genome shotgun (WGS) entry which is preliminary data.</text>
</comment>
<evidence type="ECO:0000256" key="5">
    <source>
        <dbReference type="ARBA" id="ARBA00022502"/>
    </source>
</evidence>
<dbReference type="Pfam" id="PF01663">
    <property type="entry name" value="Phosphodiest"/>
    <property type="match status" value="1"/>
</dbReference>
<comment type="subcellular location">
    <subcellularLocation>
        <location evidence="1 12">Endoplasmic reticulum membrane</location>
        <topology evidence="1 12">Multi-pass membrane protein</topology>
    </subcellularLocation>
</comment>
<dbReference type="InterPro" id="IPR039527">
    <property type="entry name" value="PIGG/GPI7"/>
</dbReference>
<evidence type="ECO:0000256" key="11">
    <source>
        <dbReference type="ARBA" id="ARBA00023180"/>
    </source>
</evidence>
<dbReference type="SUPFAM" id="SSF53649">
    <property type="entry name" value="Alkaline phosphatase-like"/>
    <property type="match status" value="1"/>
</dbReference>
<keyword evidence="13" id="KW-0732">Signal</keyword>
<dbReference type="GO" id="GO:0005789">
    <property type="term" value="C:endoplasmic reticulum membrane"/>
    <property type="evidence" value="ECO:0007669"/>
    <property type="project" value="UniProtKB-SubCell"/>
</dbReference>
<feature type="transmembrane region" description="Helical" evidence="12">
    <location>
        <begin position="694"/>
        <end position="712"/>
    </location>
</feature>
<keyword evidence="7 12" id="KW-0812">Transmembrane</keyword>
<evidence type="ECO:0000256" key="10">
    <source>
        <dbReference type="ARBA" id="ARBA00023136"/>
    </source>
</evidence>
<dbReference type="PANTHER" id="PTHR23072:SF0">
    <property type="entry name" value="GPI ETHANOLAMINE PHOSPHATE TRANSFERASE 2"/>
    <property type="match status" value="1"/>
</dbReference>
<accession>A0AB34KN04</accession>
<dbReference type="Gene3D" id="3.40.720.10">
    <property type="entry name" value="Alkaline Phosphatase, subunit A"/>
    <property type="match status" value="1"/>
</dbReference>
<protein>
    <recommendedName>
        <fullName evidence="4 12">GPI ethanolamine phosphate transferase 2</fullName>
    </recommendedName>
</protein>
<keyword evidence="11" id="KW-0325">Glycoprotein</keyword>
<evidence type="ECO:0000256" key="3">
    <source>
        <dbReference type="ARBA" id="ARBA00005315"/>
    </source>
</evidence>
<feature type="domain" description="GPI ethanolamine phosphate transferase 2 C-terminal" evidence="14">
    <location>
        <begin position="478"/>
        <end position="957"/>
    </location>
</feature>
<dbReference type="InterPro" id="IPR037674">
    <property type="entry name" value="PIG-G_N"/>
</dbReference>
<organism evidence="15 16">
    <name type="scientific">Cladosporium halotolerans</name>
    <dbReference type="NCBI Taxonomy" id="1052096"/>
    <lineage>
        <taxon>Eukaryota</taxon>
        <taxon>Fungi</taxon>
        <taxon>Dikarya</taxon>
        <taxon>Ascomycota</taxon>
        <taxon>Pezizomycotina</taxon>
        <taxon>Dothideomycetes</taxon>
        <taxon>Dothideomycetidae</taxon>
        <taxon>Cladosporiales</taxon>
        <taxon>Cladosporiaceae</taxon>
        <taxon>Cladosporium</taxon>
    </lineage>
</organism>
<dbReference type="GeneID" id="96007807"/>
<feature type="transmembrane region" description="Helical" evidence="12">
    <location>
        <begin position="932"/>
        <end position="955"/>
    </location>
</feature>
<evidence type="ECO:0000256" key="7">
    <source>
        <dbReference type="ARBA" id="ARBA00022692"/>
    </source>
</evidence>
<evidence type="ECO:0000256" key="8">
    <source>
        <dbReference type="ARBA" id="ARBA00022824"/>
    </source>
</evidence>
<comment type="similarity">
    <text evidence="3 12">Belongs to the PIGG/PIGN/PIGO family. PIGG subfamily.</text>
</comment>
<dbReference type="CDD" id="cd16024">
    <property type="entry name" value="GPI_EPT_2"/>
    <property type="match status" value="1"/>
</dbReference>
<evidence type="ECO:0000313" key="15">
    <source>
        <dbReference type="EMBL" id="KAL1584434.1"/>
    </source>
</evidence>
<dbReference type="InterPro" id="IPR045687">
    <property type="entry name" value="PIGG/GPI7_C"/>
</dbReference>
<keyword evidence="9 12" id="KW-1133">Transmembrane helix</keyword>
<dbReference type="GO" id="GO:0006506">
    <property type="term" value="P:GPI anchor biosynthetic process"/>
    <property type="evidence" value="ECO:0007669"/>
    <property type="project" value="UniProtKB-KW"/>
</dbReference>
<evidence type="ECO:0000256" key="2">
    <source>
        <dbReference type="ARBA" id="ARBA00004687"/>
    </source>
</evidence>
<keyword evidence="5 12" id="KW-0337">GPI-anchor biosynthesis</keyword>
<dbReference type="GO" id="GO:0051267">
    <property type="term" value="F:CP2 mannose-ethanolamine phosphotransferase activity"/>
    <property type="evidence" value="ECO:0007669"/>
    <property type="project" value="TreeGrafter"/>
</dbReference>
<evidence type="ECO:0000256" key="12">
    <source>
        <dbReference type="RuleBase" id="RU367106"/>
    </source>
</evidence>
<keyword evidence="16" id="KW-1185">Reference proteome</keyword>
<feature type="transmembrane region" description="Helical" evidence="12">
    <location>
        <begin position="515"/>
        <end position="534"/>
    </location>
</feature>